<accession>A0ABP0YKL8</accession>
<name>A0ABP0YKL8_9ROSI</name>
<proteinExistence type="predicted"/>
<evidence type="ECO:0000313" key="2">
    <source>
        <dbReference type="Proteomes" id="UP001642487"/>
    </source>
</evidence>
<dbReference type="Proteomes" id="UP001642487">
    <property type="component" value="Chromosome 4"/>
</dbReference>
<sequence length="81" mass="9332">MLLLSRTYLRIVRDCSLLNLAKRLAMDDSCLLSVEMRCINHSFKNLNGDLSNFFILPSFFLQESRILLPHPPSKFIGKGVY</sequence>
<organism evidence="1 2">
    <name type="scientific">Citrullus colocynthis</name>
    <name type="common">colocynth</name>
    <dbReference type="NCBI Taxonomy" id="252529"/>
    <lineage>
        <taxon>Eukaryota</taxon>
        <taxon>Viridiplantae</taxon>
        <taxon>Streptophyta</taxon>
        <taxon>Embryophyta</taxon>
        <taxon>Tracheophyta</taxon>
        <taxon>Spermatophyta</taxon>
        <taxon>Magnoliopsida</taxon>
        <taxon>eudicotyledons</taxon>
        <taxon>Gunneridae</taxon>
        <taxon>Pentapetalae</taxon>
        <taxon>rosids</taxon>
        <taxon>fabids</taxon>
        <taxon>Cucurbitales</taxon>
        <taxon>Cucurbitaceae</taxon>
        <taxon>Benincaseae</taxon>
        <taxon>Citrullus</taxon>
    </lineage>
</organism>
<protein>
    <submittedName>
        <fullName evidence="1">Uncharacterized protein</fullName>
    </submittedName>
</protein>
<evidence type="ECO:0000313" key="1">
    <source>
        <dbReference type="EMBL" id="CAK9321049.1"/>
    </source>
</evidence>
<gene>
    <name evidence="1" type="ORF">CITCOLO1_LOCUS13113</name>
</gene>
<dbReference type="EMBL" id="OZ021738">
    <property type="protein sequence ID" value="CAK9321049.1"/>
    <property type="molecule type" value="Genomic_DNA"/>
</dbReference>
<keyword evidence="2" id="KW-1185">Reference proteome</keyword>
<reference evidence="1 2" key="1">
    <citation type="submission" date="2024-03" db="EMBL/GenBank/DDBJ databases">
        <authorList>
            <person name="Gkanogiannis A."/>
            <person name="Becerra Lopez-Lavalle L."/>
        </authorList>
    </citation>
    <scope>NUCLEOTIDE SEQUENCE [LARGE SCALE GENOMIC DNA]</scope>
</reference>